<name>A0A0A2GC91_9PORP</name>
<dbReference type="Gene3D" id="3.40.630.30">
    <property type="match status" value="1"/>
</dbReference>
<evidence type="ECO:0000259" key="1">
    <source>
        <dbReference type="Pfam" id="PF13480"/>
    </source>
</evidence>
<reference evidence="2 3" key="1">
    <citation type="submission" date="2014-08" db="EMBL/GenBank/DDBJ databases">
        <title>Porphyromonas gingivicanis strain:COT-022_OH1391 Genome sequencing.</title>
        <authorList>
            <person name="Wallis C."/>
            <person name="Deusch O."/>
            <person name="O'Flynn C."/>
            <person name="Davis I."/>
            <person name="Jospin G."/>
            <person name="Darling A.E."/>
            <person name="Coil D.A."/>
            <person name="Alexiev A."/>
            <person name="Horsfall A."/>
            <person name="Kirkwood N."/>
            <person name="Harris S."/>
            <person name="Eisen J.A."/>
        </authorList>
    </citation>
    <scope>NUCLEOTIDE SEQUENCE [LARGE SCALE GENOMIC DNA]</scope>
    <source>
        <strain evidence="3">COT-022 OH1391</strain>
    </source>
</reference>
<organism evidence="2 3">
    <name type="scientific">Porphyromonas gingivicanis</name>
    <dbReference type="NCBI Taxonomy" id="266762"/>
    <lineage>
        <taxon>Bacteria</taxon>
        <taxon>Pseudomonadati</taxon>
        <taxon>Bacteroidota</taxon>
        <taxon>Bacteroidia</taxon>
        <taxon>Bacteroidales</taxon>
        <taxon>Porphyromonadaceae</taxon>
        <taxon>Porphyromonas</taxon>
    </lineage>
</organism>
<dbReference type="SUPFAM" id="SSF55729">
    <property type="entry name" value="Acyl-CoA N-acyltransferases (Nat)"/>
    <property type="match status" value="1"/>
</dbReference>
<dbReference type="eggNOG" id="COG2348">
    <property type="taxonomic scope" value="Bacteria"/>
</dbReference>
<dbReference type="InterPro" id="IPR038740">
    <property type="entry name" value="BioF2-like_GNAT_dom"/>
</dbReference>
<dbReference type="OrthoDB" id="1113003at2"/>
<accession>A0A0A2GC91</accession>
<protein>
    <recommendedName>
        <fullName evidence="1">BioF2-like acetyltransferase domain-containing protein</fullName>
    </recommendedName>
</protein>
<evidence type="ECO:0000313" key="3">
    <source>
        <dbReference type="Proteomes" id="UP000030134"/>
    </source>
</evidence>
<keyword evidence="3" id="KW-1185">Reference proteome</keyword>
<evidence type="ECO:0000313" key="2">
    <source>
        <dbReference type="EMBL" id="KGN98074.1"/>
    </source>
</evidence>
<feature type="domain" description="BioF2-like acetyltransferase" evidence="1">
    <location>
        <begin position="181"/>
        <end position="279"/>
    </location>
</feature>
<sequence>MPDIEVILDRKRYEEFVLENIETTSLYYTPWWLDAMVGQANWSPYVITSSTTEAIIPLFEPVPNWIIAPPYCQSGGIVYCSSLCGDNRNNRKALVRRRQLLESFLESYSDKRFFKLPFSTDFSDWLPFYWRGYSSSVRYTYQLSLCGEKELLSRESSHIRQKVAIAIKRGWSYSEEVAPQDFFELLKVLYEKRKIAANLIPSLERGVSQALLLQKGFVAGVTSAEGQLLATAFIVYSGGVGYLIATATHPCVVDSAPTAYLLHRVLLSLYAQGFTTFDFEGSMLKGVEFLFRSFSPQQVPLIEISKGKMSIAQRIRLRCYYSKANS</sequence>
<proteinExistence type="predicted"/>
<dbReference type="Proteomes" id="UP000030134">
    <property type="component" value="Unassembled WGS sequence"/>
</dbReference>
<dbReference type="AlphaFoldDB" id="A0A0A2GC91"/>
<dbReference type="RefSeq" id="WP_036883559.1">
    <property type="nucleotide sequence ID" value="NZ_JQZW01000008.1"/>
</dbReference>
<comment type="caution">
    <text evidence="2">The sequence shown here is derived from an EMBL/GenBank/DDBJ whole genome shotgun (WGS) entry which is preliminary data.</text>
</comment>
<dbReference type="EMBL" id="JQZW01000008">
    <property type="protein sequence ID" value="KGN98074.1"/>
    <property type="molecule type" value="Genomic_DNA"/>
</dbReference>
<gene>
    <name evidence="2" type="ORF">HQ36_03945</name>
</gene>
<dbReference type="InterPro" id="IPR016181">
    <property type="entry name" value="Acyl_CoA_acyltransferase"/>
</dbReference>
<dbReference type="STRING" id="266762.HQ36_03945"/>
<dbReference type="Pfam" id="PF13480">
    <property type="entry name" value="Acetyltransf_6"/>
    <property type="match status" value="1"/>
</dbReference>